<reference evidence="1 2" key="1">
    <citation type="submission" date="2020-08" db="EMBL/GenBank/DDBJ databases">
        <title>Genomic Encyclopedia of Type Strains, Phase IV (KMG-IV): sequencing the most valuable type-strain genomes for metagenomic binning, comparative biology and taxonomic classification.</title>
        <authorList>
            <person name="Goeker M."/>
        </authorList>
    </citation>
    <scope>NUCLEOTIDE SEQUENCE [LARGE SCALE GENOMIC DNA]</scope>
    <source>
        <strain evidence="1 2">DSM 14552</strain>
    </source>
</reference>
<dbReference type="EMBL" id="JACICY010000002">
    <property type="protein sequence ID" value="MBB3859761.1"/>
    <property type="molecule type" value="Genomic_DNA"/>
</dbReference>
<protein>
    <submittedName>
        <fullName evidence="1">Uncharacterized protein</fullName>
    </submittedName>
</protein>
<evidence type="ECO:0000313" key="1">
    <source>
        <dbReference type="EMBL" id="MBB3859761.1"/>
    </source>
</evidence>
<dbReference type="AlphaFoldDB" id="A0A7W5ZTP3"/>
<proteinExistence type="predicted"/>
<name>A0A7W5ZTP3_9SPHN</name>
<accession>A0A7W5ZTP3</accession>
<gene>
    <name evidence="1" type="ORF">GGQ88_001022</name>
</gene>
<dbReference type="Proteomes" id="UP000562395">
    <property type="component" value="Unassembled WGS sequence"/>
</dbReference>
<comment type="caution">
    <text evidence="1">The sequence shown here is derived from an EMBL/GenBank/DDBJ whole genome shotgun (WGS) entry which is preliminary data.</text>
</comment>
<sequence length="255" mass="27362">MTGASDNLTYADLAGLAEAADVVLRAQVKKASRLKPEQAPNLPVGMARMLIEARTVAVLSGPAMGETVRYLADVPLDAKGKPPKLNKAQVMLFARTVAGRAGELALVDGGAQIAWSTGVEARTRTILTDLLSPEAPPRIKAVREVLFVPGNLAGEGETQVFLQTENSAPVSLSVVRRPGMARTWGVSLSEIVDQSARPPARDTLTWYRLACFLPQDIPASARLSGEAHGQEAEEDYRFVLAELGPCTRTRPVVRR</sequence>
<organism evidence="1 2">
    <name type="scientific">Novosphingobium hassiacum</name>
    <dbReference type="NCBI Taxonomy" id="173676"/>
    <lineage>
        <taxon>Bacteria</taxon>
        <taxon>Pseudomonadati</taxon>
        <taxon>Pseudomonadota</taxon>
        <taxon>Alphaproteobacteria</taxon>
        <taxon>Sphingomonadales</taxon>
        <taxon>Sphingomonadaceae</taxon>
        <taxon>Novosphingobium</taxon>
    </lineage>
</organism>
<keyword evidence="2" id="KW-1185">Reference proteome</keyword>
<dbReference type="RefSeq" id="WP_343057094.1">
    <property type="nucleotide sequence ID" value="NZ_JACICY010000002.1"/>
</dbReference>
<evidence type="ECO:0000313" key="2">
    <source>
        <dbReference type="Proteomes" id="UP000562395"/>
    </source>
</evidence>